<gene>
    <name evidence="2" type="ORF">BT96DRAFT_955390</name>
</gene>
<dbReference type="Proteomes" id="UP000799118">
    <property type="component" value="Unassembled WGS sequence"/>
</dbReference>
<dbReference type="AlphaFoldDB" id="A0A6A4I0E9"/>
<dbReference type="OrthoDB" id="3162660at2759"/>
<dbReference type="EMBL" id="ML769411">
    <property type="protein sequence ID" value="KAE9405202.1"/>
    <property type="molecule type" value="Genomic_DNA"/>
</dbReference>
<evidence type="ECO:0000313" key="2">
    <source>
        <dbReference type="EMBL" id="KAE9405202.1"/>
    </source>
</evidence>
<proteinExistence type="predicted"/>
<sequence>MDAWSPPPYRRHSRQGLASQSGSELPRYTRRNTLVHPTIVREPTQHVFSLSDGRPRPWLVLQLPTIYEKEKINATLELHAEKGDSSIQSIIAMVRGRLITGPRSDETVTFMTVMHPIWARSADTPRTPSPSEGTSGSKLFGDCVWSFSIPLPKTVSVGKSGSDAQFRLPETFSERELGASVQYDLTIHVSRGKLRADSQIRTPFGYVPSSRPEQPSMLRQLAFQSGVPAPGPSVDPRGWKTLSLCKAKGTLLQNCPADVHCSLSLAMPLSYARGSVIPCFLSLSSRDPQALDMITASDCINVCLQRRVGYSCAPGIEKKKVAYQESLRDFAKAAWMPSATMQSDPYNRHLEGEIRIPKDFRPTSLMDHFSISYSIILRSFNVPGLKYANSEILLSEPVDIVTAYARTPRPIAYAPPAYDPLSRENDFDYN</sequence>
<name>A0A6A4I0E9_9AGAR</name>
<reference evidence="2" key="1">
    <citation type="journal article" date="2019" name="Environ. Microbiol.">
        <title>Fungal ecological strategies reflected in gene transcription - a case study of two litter decomposers.</title>
        <authorList>
            <person name="Barbi F."/>
            <person name="Kohler A."/>
            <person name="Barry K."/>
            <person name="Baskaran P."/>
            <person name="Daum C."/>
            <person name="Fauchery L."/>
            <person name="Ihrmark K."/>
            <person name="Kuo A."/>
            <person name="LaButti K."/>
            <person name="Lipzen A."/>
            <person name="Morin E."/>
            <person name="Grigoriev I.V."/>
            <person name="Henrissat B."/>
            <person name="Lindahl B."/>
            <person name="Martin F."/>
        </authorList>
    </citation>
    <scope>NUCLEOTIDE SEQUENCE</scope>
    <source>
        <strain evidence="2">JB14</strain>
    </source>
</reference>
<protein>
    <recommendedName>
        <fullName evidence="4">Arrestin-like N-terminal domain-containing protein</fullName>
    </recommendedName>
</protein>
<evidence type="ECO:0000313" key="3">
    <source>
        <dbReference type="Proteomes" id="UP000799118"/>
    </source>
</evidence>
<evidence type="ECO:0008006" key="4">
    <source>
        <dbReference type="Google" id="ProtNLM"/>
    </source>
</evidence>
<accession>A0A6A4I0E9</accession>
<keyword evidence="3" id="KW-1185">Reference proteome</keyword>
<organism evidence="2 3">
    <name type="scientific">Gymnopus androsaceus JB14</name>
    <dbReference type="NCBI Taxonomy" id="1447944"/>
    <lineage>
        <taxon>Eukaryota</taxon>
        <taxon>Fungi</taxon>
        <taxon>Dikarya</taxon>
        <taxon>Basidiomycota</taxon>
        <taxon>Agaricomycotina</taxon>
        <taxon>Agaricomycetes</taxon>
        <taxon>Agaricomycetidae</taxon>
        <taxon>Agaricales</taxon>
        <taxon>Marasmiineae</taxon>
        <taxon>Omphalotaceae</taxon>
        <taxon>Gymnopus</taxon>
    </lineage>
</organism>
<feature type="region of interest" description="Disordered" evidence="1">
    <location>
        <begin position="1"/>
        <end position="30"/>
    </location>
</feature>
<evidence type="ECO:0000256" key="1">
    <source>
        <dbReference type="SAM" id="MobiDB-lite"/>
    </source>
</evidence>